<dbReference type="GO" id="GO:0035312">
    <property type="term" value="F:5'-3' DNA exonuclease activity"/>
    <property type="evidence" value="ECO:0007669"/>
    <property type="project" value="TreeGrafter"/>
</dbReference>
<gene>
    <name evidence="2" type="ORF">QJ036_01800</name>
</gene>
<dbReference type="EMBL" id="JASGBQ010000002">
    <property type="protein sequence ID" value="MDI9241213.1"/>
    <property type="molecule type" value="Genomic_DNA"/>
</dbReference>
<dbReference type="CDD" id="cd07438">
    <property type="entry name" value="PHP_HisPPase_AMP"/>
    <property type="match status" value="1"/>
</dbReference>
<evidence type="ECO:0000313" key="3">
    <source>
        <dbReference type="Proteomes" id="UP001300383"/>
    </source>
</evidence>
<dbReference type="AlphaFoldDB" id="A0AAP4F027"/>
<dbReference type="SUPFAM" id="SSF89550">
    <property type="entry name" value="PHP domain-like"/>
    <property type="match status" value="1"/>
</dbReference>
<accession>A0AAP4F027</accession>
<dbReference type="PANTHER" id="PTHR42924">
    <property type="entry name" value="EXONUCLEASE"/>
    <property type="match status" value="1"/>
</dbReference>
<proteinExistence type="predicted"/>
<dbReference type="Pfam" id="PF02811">
    <property type="entry name" value="PHP"/>
    <property type="match status" value="1"/>
</dbReference>
<keyword evidence="3" id="KW-1185">Reference proteome</keyword>
<dbReference type="SMART" id="SM00481">
    <property type="entry name" value="POLIIIAc"/>
    <property type="match status" value="1"/>
</dbReference>
<feature type="domain" description="Polymerase/histidinol phosphatase N-terminal" evidence="1">
    <location>
        <begin position="9"/>
        <end position="74"/>
    </location>
</feature>
<reference evidence="2 3" key="1">
    <citation type="submission" date="2023-05" db="EMBL/GenBank/DDBJ databases">
        <title>[ruminococcus] sp. nov., isolated from a pig farm feces dump.</title>
        <authorList>
            <person name="Chang Y.-H."/>
        </authorList>
    </citation>
    <scope>NUCLEOTIDE SEQUENCE [LARGE SCALE GENOMIC DNA]</scope>
    <source>
        <strain evidence="2 3">YH-rum2234</strain>
    </source>
</reference>
<dbReference type="InterPro" id="IPR052018">
    <property type="entry name" value="PHP_domain"/>
</dbReference>
<dbReference type="InterPro" id="IPR003141">
    <property type="entry name" value="Pol/His_phosphatase_N"/>
</dbReference>
<dbReference type="Gene3D" id="3.20.20.140">
    <property type="entry name" value="Metal-dependent hydrolases"/>
    <property type="match status" value="1"/>
</dbReference>
<evidence type="ECO:0000259" key="1">
    <source>
        <dbReference type="SMART" id="SM00481"/>
    </source>
</evidence>
<dbReference type="PANTHER" id="PTHR42924:SF3">
    <property type="entry name" value="POLYMERASE_HISTIDINOL PHOSPHATASE N-TERMINAL DOMAIN-CONTAINING PROTEIN"/>
    <property type="match status" value="1"/>
</dbReference>
<dbReference type="InterPro" id="IPR016195">
    <property type="entry name" value="Pol/histidinol_Pase-like"/>
</dbReference>
<sequence>MNSDIDSFVDLHIHSVFSDGTCTPEELADLAVKQRLAAIALTDHDTADGIPRLLKACKDLNLQTIPGIELSCTWNGKSIHILGYGMDWQRDSFRQKLKEWQSDRETRNSQIIERLQKRGYDLSMELLHLRFPDAVLTRASIAVFLAETKQVPDKNWVFSNLIGKGCPCHVPRKPVAPEEAIRFLLDHGGIPVFAHPILSRMCEIQLDEFTGYLKAFGLMGIEGYYSGYSASDEAQIKRIAKKYDLFLTGGSDFHGAAKPSISIGTGKGKLQVPRSCFQSLLEAQSRLQANGALLPG</sequence>
<comment type="caution">
    <text evidence="2">The sequence shown here is derived from an EMBL/GenBank/DDBJ whole genome shotgun (WGS) entry which is preliminary data.</text>
</comment>
<dbReference type="RefSeq" id="WP_283229726.1">
    <property type="nucleotide sequence ID" value="NZ_JASGBQ010000002.1"/>
</dbReference>
<dbReference type="Gene3D" id="1.10.150.650">
    <property type="match status" value="1"/>
</dbReference>
<name>A0AAP4F027_9FIRM</name>
<dbReference type="Proteomes" id="UP001300383">
    <property type="component" value="Unassembled WGS sequence"/>
</dbReference>
<protein>
    <submittedName>
        <fullName evidence="2">PHP domain-containing protein</fullName>
    </submittedName>
</protein>
<dbReference type="InterPro" id="IPR004013">
    <property type="entry name" value="PHP_dom"/>
</dbReference>
<organism evidence="2 3">
    <name type="scientific">Fusibacillus kribbianus</name>
    <dbReference type="NCBI Taxonomy" id="3044208"/>
    <lineage>
        <taxon>Bacteria</taxon>
        <taxon>Bacillati</taxon>
        <taxon>Bacillota</taxon>
        <taxon>Clostridia</taxon>
        <taxon>Lachnospirales</taxon>
        <taxon>Lachnospiraceae</taxon>
        <taxon>Fusibacillus</taxon>
    </lineage>
</organism>
<dbReference type="GO" id="GO:0004534">
    <property type="term" value="F:5'-3' RNA exonuclease activity"/>
    <property type="evidence" value="ECO:0007669"/>
    <property type="project" value="TreeGrafter"/>
</dbReference>
<evidence type="ECO:0000313" key="2">
    <source>
        <dbReference type="EMBL" id="MDI9241213.1"/>
    </source>
</evidence>